<evidence type="ECO:0000313" key="3">
    <source>
        <dbReference type="Proteomes" id="UP001054837"/>
    </source>
</evidence>
<feature type="region of interest" description="Disordered" evidence="1">
    <location>
        <begin position="37"/>
        <end position="56"/>
    </location>
</feature>
<evidence type="ECO:0000256" key="1">
    <source>
        <dbReference type="SAM" id="MobiDB-lite"/>
    </source>
</evidence>
<sequence>MERSLFRSTNHVQVIRFELFCHELPRVELRSQDWNNASSSTGCMTQCARKKPNDSFTKRDRFQFPVRSSVKFLTEQKKKSK</sequence>
<proteinExistence type="predicted"/>
<organism evidence="2 3">
    <name type="scientific">Caerostris darwini</name>
    <dbReference type="NCBI Taxonomy" id="1538125"/>
    <lineage>
        <taxon>Eukaryota</taxon>
        <taxon>Metazoa</taxon>
        <taxon>Ecdysozoa</taxon>
        <taxon>Arthropoda</taxon>
        <taxon>Chelicerata</taxon>
        <taxon>Arachnida</taxon>
        <taxon>Araneae</taxon>
        <taxon>Araneomorphae</taxon>
        <taxon>Entelegynae</taxon>
        <taxon>Araneoidea</taxon>
        <taxon>Araneidae</taxon>
        <taxon>Caerostris</taxon>
    </lineage>
</organism>
<comment type="caution">
    <text evidence="2">The sequence shown here is derived from an EMBL/GenBank/DDBJ whole genome shotgun (WGS) entry which is preliminary data.</text>
</comment>
<evidence type="ECO:0000313" key="2">
    <source>
        <dbReference type="EMBL" id="GIX74812.1"/>
    </source>
</evidence>
<name>A0AAV4MQK0_9ARAC</name>
<dbReference type="AlphaFoldDB" id="A0AAV4MQK0"/>
<dbReference type="EMBL" id="BPLQ01000771">
    <property type="protein sequence ID" value="GIX74812.1"/>
    <property type="molecule type" value="Genomic_DNA"/>
</dbReference>
<accession>A0AAV4MQK0</accession>
<dbReference type="Proteomes" id="UP001054837">
    <property type="component" value="Unassembled WGS sequence"/>
</dbReference>
<reference evidence="2 3" key="1">
    <citation type="submission" date="2021-06" db="EMBL/GenBank/DDBJ databases">
        <title>Caerostris darwini draft genome.</title>
        <authorList>
            <person name="Kono N."/>
            <person name="Arakawa K."/>
        </authorList>
    </citation>
    <scope>NUCLEOTIDE SEQUENCE [LARGE SCALE GENOMIC DNA]</scope>
</reference>
<protein>
    <submittedName>
        <fullName evidence="2">Uncharacterized protein</fullName>
    </submittedName>
</protein>
<gene>
    <name evidence="2" type="ORF">CDAR_73821</name>
</gene>
<keyword evidence="3" id="KW-1185">Reference proteome</keyword>